<evidence type="ECO:0000313" key="2">
    <source>
        <dbReference type="Proteomes" id="UP000076715"/>
    </source>
</evidence>
<sequence length="494" mass="55997">MFSVVYCLLFTSCEQEKENIIDLTPQEILQQEFSFNSFVNTPALKKENLVIDWSSFVLRKGETSLFYEFAVKNSSTAVLNIDGYNSKLDYQLLARFNDNNQPEYFLVELLPSLDNEQKKLSYLNIMTYSGMAYLYDMNGEKISVESYEQGELQLKSLDKSIGQNLIPRTPSKCAIFDGLEPVGCNGGGNGGCSTRTVTVQHWEYFYDVEYYTGTREIISVTYSHRINRGQSTKQVTSCNGSSGGTGTVTSKVHIPKQGEELDPNLWYVLSIDDQELTGKAKCLNKLLNKTGDRFLRDLLKNFEGDSEFDVKIVSKNKVYNNNNKEVAGLTIYNVNSTQIEIQINSSSINRMSAISAVNVLLHEYIHADMFRKDNTSNPTSGEQKFRKTLDGYADSRNIYHDAMVDLYVRSMAKSLQKIHKNILTDDYNNFIREMNYEGSIYANGIPTLDFYKAIAMTGLKGTNYYSQLSFEEEQNILKHLVNDQNVAGKACPES</sequence>
<dbReference type="EMBL" id="LQRT01000046">
    <property type="protein sequence ID" value="KZS38703.1"/>
    <property type="molecule type" value="Genomic_DNA"/>
</dbReference>
<name>A0A162XLW5_9FLAO</name>
<dbReference type="AlphaFoldDB" id="A0A162XLW5"/>
<proteinExistence type="predicted"/>
<comment type="caution">
    <text evidence="1">The sequence shown here is derived from an EMBL/GenBank/DDBJ whole genome shotgun (WGS) entry which is preliminary data.</text>
</comment>
<keyword evidence="2" id="KW-1185">Reference proteome</keyword>
<protein>
    <submittedName>
        <fullName evidence="1">Uncharacterized protein</fullName>
    </submittedName>
</protein>
<dbReference type="STRING" id="1642818.AWE51_14030"/>
<organism evidence="1 2">
    <name type="scientific">Aquimarina aggregata</name>
    <dbReference type="NCBI Taxonomy" id="1642818"/>
    <lineage>
        <taxon>Bacteria</taxon>
        <taxon>Pseudomonadati</taxon>
        <taxon>Bacteroidota</taxon>
        <taxon>Flavobacteriia</taxon>
        <taxon>Flavobacteriales</taxon>
        <taxon>Flavobacteriaceae</taxon>
        <taxon>Aquimarina</taxon>
    </lineage>
</organism>
<evidence type="ECO:0000313" key="1">
    <source>
        <dbReference type="EMBL" id="KZS38703.1"/>
    </source>
</evidence>
<dbReference type="Proteomes" id="UP000076715">
    <property type="component" value="Unassembled WGS sequence"/>
</dbReference>
<reference evidence="1 2" key="1">
    <citation type="submission" date="2016-01" db="EMBL/GenBank/DDBJ databases">
        <title>The draft genome sequence of Aquimarina sp. RZW4-3-2.</title>
        <authorList>
            <person name="Wang Y."/>
        </authorList>
    </citation>
    <scope>NUCLEOTIDE SEQUENCE [LARGE SCALE GENOMIC DNA]</scope>
    <source>
        <strain evidence="1 2">RZW4-3-2</strain>
    </source>
</reference>
<gene>
    <name evidence="1" type="ORF">AWE51_14030</name>
</gene>
<accession>A0A162XLW5</accession>